<dbReference type="PANTHER" id="PTHR10587:SF135">
    <property type="entry name" value="CHITIN DEACETYLASE 3"/>
    <property type="match status" value="1"/>
</dbReference>
<keyword evidence="7" id="KW-0449">Lipoprotein</keyword>
<evidence type="ECO:0000256" key="7">
    <source>
        <dbReference type="ARBA" id="ARBA00023288"/>
    </source>
</evidence>
<dbReference type="PROSITE" id="PS51677">
    <property type="entry name" value="NODB"/>
    <property type="match status" value="1"/>
</dbReference>
<keyword evidence="14" id="KW-1185">Reference proteome</keyword>
<organism evidence="13 14">
    <name type="scientific">Rhodotorula mucilaginosa</name>
    <name type="common">Yeast</name>
    <name type="synonym">Rhodotorula rubra</name>
    <dbReference type="NCBI Taxonomy" id="5537"/>
    <lineage>
        <taxon>Eukaryota</taxon>
        <taxon>Fungi</taxon>
        <taxon>Dikarya</taxon>
        <taxon>Basidiomycota</taxon>
        <taxon>Pucciniomycotina</taxon>
        <taxon>Microbotryomycetes</taxon>
        <taxon>Sporidiobolales</taxon>
        <taxon>Sporidiobolaceae</taxon>
        <taxon>Rhodotorula</taxon>
    </lineage>
</organism>
<evidence type="ECO:0000313" key="14">
    <source>
        <dbReference type="Proteomes" id="UP000777482"/>
    </source>
</evidence>
<evidence type="ECO:0000259" key="12">
    <source>
        <dbReference type="PROSITE" id="PS51677"/>
    </source>
</evidence>
<comment type="cofactor">
    <cofactor evidence="1">
        <name>Co(2+)</name>
        <dbReference type="ChEBI" id="CHEBI:48828"/>
    </cofactor>
</comment>
<dbReference type="EMBL" id="PUHQ01000028">
    <property type="protein sequence ID" value="KAG0662253.1"/>
    <property type="molecule type" value="Genomic_DNA"/>
</dbReference>
<dbReference type="GO" id="GO:0004099">
    <property type="term" value="F:chitin deacetylase activity"/>
    <property type="evidence" value="ECO:0007669"/>
    <property type="project" value="UniProtKB-EC"/>
</dbReference>
<feature type="chain" id="PRO_5040335129" description="chitin deacetylase" evidence="11">
    <location>
        <begin position="16"/>
        <end position="298"/>
    </location>
</feature>
<dbReference type="GO" id="GO:0006032">
    <property type="term" value="P:chitin catabolic process"/>
    <property type="evidence" value="ECO:0007669"/>
    <property type="project" value="UniProtKB-KW"/>
</dbReference>
<dbReference type="Proteomes" id="UP000777482">
    <property type="component" value="Unassembled WGS sequence"/>
</dbReference>
<dbReference type="Gene3D" id="3.20.20.370">
    <property type="entry name" value="Glycoside hydrolase/deacetylase"/>
    <property type="match status" value="1"/>
</dbReference>
<reference evidence="13 14" key="1">
    <citation type="submission" date="2020-11" db="EMBL/GenBank/DDBJ databases">
        <title>Kefir isolates.</title>
        <authorList>
            <person name="Marcisauskas S."/>
            <person name="Kim Y."/>
            <person name="Blasche S."/>
        </authorList>
    </citation>
    <scope>NUCLEOTIDE SEQUENCE [LARGE SCALE GENOMIC DNA]</scope>
    <source>
        <strain evidence="13 14">KR</strain>
    </source>
</reference>
<proteinExistence type="predicted"/>
<keyword evidence="6" id="KW-0170">Cobalt</keyword>
<dbReference type="OrthoDB" id="407355at2759"/>
<protein>
    <recommendedName>
        <fullName evidence="9">chitin deacetylase</fullName>
        <ecNumber evidence="9">3.5.1.41</ecNumber>
    </recommendedName>
</protein>
<keyword evidence="3" id="KW-0325">Glycoprotein</keyword>
<dbReference type="GO" id="GO:0005886">
    <property type="term" value="C:plasma membrane"/>
    <property type="evidence" value="ECO:0007669"/>
    <property type="project" value="UniProtKB-SubCell"/>
</dbReference>
<evidence type="ECO:0000256" key="4">
    <source>
        <dbReference type="ARBA" id="ARBA00023024"/>
    </source>
</evidence>
<comment type="caution">
    <text evidence="13">The sequence shown here is derived from an EMBL/GenBank/DDBJ whole genome shotgun (WGS) entry which is preliminary data.</text>
</comment>
<dbReference type="GO" id="GO:0009272">
    <property type="term" value="P:fungal-type cell wall biogenesis"/>
    <property type="evidence" value="ECO:0007669"/>
    <property type="project" value="UniProtKB-ARBA"/>
</dbReference>
<feature type="signal peptide" evidence="11">
    <location>
        <begin position="1"/>
        <end position="15"/>
    </location>
</feature>
<dbReference type="EC" id="3.5.1.41" evidence="9"/>
<keyword evidence="8" id="KW-0624">Polysaccharide degradation</keyword>
<evidence type="ECO:0000313" key="13">
    <source>
        <dbReference type="EMBL" id="KAG0662253.1"/>
    </source>
</evidence>
<evidence type="ECO:0000256" key="5">
    <source>
        <dbReference type="ARBA" id="ARBA00023277"/>
    </source>
</evidence>
<feature type="domain" description="NodB homology" evidence="12">
    <location>
        <begin position="97"/>
        <end position="298"/>
    </location>
</feature>
<dbReference type="GO" id="GO:0098552">
    <property type="term" value="C:side of membrane"/>
    <property type="evidence" value="ECO:0007669"/>
    <property type="project" value="UniProtKB-KW"/>
</dbReference>
<sequence>MLWLLLSLLVASITASPVLYRRRSAYPATDLTGPPPKAEWIASYDAAKNAGKIPEIPHSRLVNGNIVYPAEVHAEAVCSWTVTGCFGPRDIFNAPDGLYGISFDDGPLKDSPALYRFLQDQNQTATHFLIGGNVVDNAPIFAQALASGGHIGSHSWSHPYSAQMSTLTDHQILGELGWTSQAIYDLSGGFVPKYWRPPYVSMGDADNRVRAIAEDVFGLTLVGWNQDSDDWCLNDSGGSVCRAEGPSNLAALEREILQWINQTSKPGIIGLQHELSSSAIEAFINTFPKLEESSWDAR</sequence>
<keyword evidence="5" id="KW-0119">Carbohydrate metabolism</keyword>
<evidence type="ECO:0000256" key="10">
    <source>
        <dbReference type="ARBA" id="ARBA00048494"/>
    </source>
</evidence>
<dbReference type="InterPro" id="IPR011330">
    <property type="entry name" value="Glyco_hydro/deAcase_b/a-brl"/>
</dbReference>
<comment type="subcellular location">
    <subcellularLocation>
        <location evidence="2">Cell membrane</location>
        <topology evidence="2">Lipid-anchor</topology>
        <topology evidence="2">GPI-anchor</topology>
    </subcellularLocation>
</comment>
<name>A0A9P7B6Z9_RHOMI</name>
<keyword evidence="3" id="KW-0336">GPI-anchor</keyword>
<keyword evidence="11" id="KW-0732">Signal</keyword>
<gene>
    <name evidence="13" type="ORF">C6P46_003439</name>
</gene>
<dbReference type="InterPro" id="IPR050248">
    <property type="entry name" value="Polysacc_deacetylase_ArnD"/>
</dbReference>
<evidence type="ECO:0000256" key="11">
    <source>
        <dbReference type="SAM" id="SignalP"/>
    </source>
</evidence>
<evidence type="ECO:0000256" key="8">
    <source>
        <dbReference type="ARBA" id="ARBA00023326"/>
    </source>
</evidence>
<evidence type="ECO:0000256" key="2">
    <source>
        <dbReference type="ARBA" id="ARBA00004609"/>
    </source>
</evidence>
<evidence type="ECO:0000256" key="3">
    <source>
        <dbReference type="ARBA" id="ARBA00022622"/>
    </source>
</evidence>
<dbReference type="AlphaFoldDB" id="A0A9P7B6Z9"/>
<dbReference type="SUPFAM" id="SSF88713">
    <property type="entry name" value="Glycoside hydrolase/deacetylase"/>
    <property type="match status" value="1"/>
</dbReference>
<dbReference type="InterPro" id="IPR002509">
    <property type="entry name" value="NODB_dom"/>
</dbReference>
<dbReference type="Pfam" id="PF01522">
    <property type="entry name" value="Polysacc_deac_1"/>
    <property type="match status" value="1"/>
</dbReference>
<dbReference type="PANTHER" id="PTHR10587">
    <property type="entry name" value="GLYCOSYL TRANSFERASE-RELATED"/>
    <property type="match status" value="1"/>
</dbReference>
<keyword evidence="4" id="KW-0146">Chitin degradation</keyword>
<accession>A0A9P7B6Z9</accession>
<evidence type="ECO:0000256" key="1">
    <source>
        <dbReference type="ARBA" id="ARBA00001941"/>
    </source>
</evidence>
<dbReference type="GO" id="GO:0000272">
    <property type="term" value="P:polysaccharide catabolic process"/>
    <property type="evidence" value="ECO:0007669"/>
    <property type="project" value="UniProtKB-KW"/>
</dbReference>
<evidence type="ECO:0000256" key="9">
    <source>
        <dbReference type="ARBA" id="ARBA00024056"/>
    </source>
</evidence>
<comment type="catalytic activity">
    <reaction evidence="10">
        <text>[(1-&gt;4)-N-acetyl-beta-D-glucosaminyl](n) + n H2O = chitosan + n acetate</text>
        <dbReference type="Rhea" id="RHEA:10464"/>
        <dbReference type="Rhea" id="RHEA-COMP:9593"/>
        <dbReference type="Rhea" id="RHEA-COMP:9597"/>
        <dbReference type="ChEBI" id="CHEBI:15377"/>
        <dbReference type="ChEBI" id="CHEBI:17029"/>
        <dbReference type="ChEBI" id="CHEBI:30089"/>
        <dbReference type="ChEBI" id="CHEBI:57704"/>
        <dbReference type="EC" id="3.5.1.41"/>
    </reaction>
    <physiologicalReaction direction="left-to-right" evidence="10">
        <dbReference type="Rhea" id="RHEA:10465"/>
    </physiologicalReaction>
</comment>
<evidence type="ECO:0000256" key="6">
    <source>
        <dbReference type="ARBA" id="ARBA00023285"/>
    </source>
</evidence>
<keyword evidence="3" id="KW-0472">Membrane</keyword>